<evidence type="ECO:0000313" key="3">
    <source>
        <dbReference type="EMBL" id="WAR09284.1"/>
    </source>
</evidence>
<accession>A0ABY7EJG2</accession>
<keyword evidence="2" id="KW-1133">Transmembrane helix</keyword>
<dbReference type="PANTHER" id="PTHR15758:SF2">
    <property type="entry name" value="BCL-2-LIKE PROTEIN 13"/>
    <property type="match status" value="1"/>
</dbReference>
<dbReference type="InterPro" id="IPR042398">
    <property type="entry name" value="BCL2L13"/>
</dbReference>
<protein>
    <submittedName>
        <fullName evidence="3">Uncharacterized protein</fullName>
    </submittedName>
</protein>
<keyword evidence="4" id="KW-1185">Reference proteome</keyword>
<dbReference type="Gene3D" id="1.10.437.10">
    <property type="entry name" value="Blc2-like"/>
    <property type="match status" value="1"/>
</dbReference>
<feature type="region of interest" description="Disordered" evidence="1">
    <location>
        <begin position="650"/>
        <end position="671"/>
    </location>
</feature>
<feature type="compositionally biased region" description="Polar residues" evidence="1">
    <location>
        <begin position="549"/>
        <end position="562"/>
    </location>
</feature>
<feature type="compositionally biased region" description="Basic and acidic residues" evidence="1">
    <location>
        <begin position="1"/>
        <end position="18"/>
    </location>
</feature>
<feature type="compositionally biased region" description="Low complexity" evidence="1">
    <location>
        <begin position="331"/>
        <end position="341"/>
    </location>
</feature>
<feature type="region of interest" description="Disordered" evidence="1">
    <location>
        <begin position="791"/>
        <end position="816"/>
    </location>
</feature>
<evidence type="ECO:0000256" key="1">
    <source>
        <dbReference type="SAM" id="MobiDB-lite"/>
    </source>
</evidence>
<reference evidence="3" key="1">
    <citation type="submission" date="2022-11" db="EMBL/GenBank/DDBJ databases">
        <title>Centuries of genome instability and evolution in soft-shell clam transmissible cancer (bioRxiv).</title>
        <authorList>
            <person name="Hart S.F.M."/>
            <person name="Yonemitsu M.A."/>
            <person name="Giersch R.M."/>
            <person name="Beal B.F."/>
            <person name="Arriagada G."/>
            <person name="Davis B.W."/>
            <person name="Ostrander E.A."/>
            <person name="Goff S.P."/>
            <person name="Metzger M.J."/>
        </authorList>
    </citation>
    <scope>NUCLEOTIDE SEQUENCE</scope>
    <source>
        <strain evidence="3">MELC-2E11</strain>
        <tissue evidence="3">Siphon/mantle</tissue>
    </source>
</reference>
<feature type="region of interest" description="Disordered" evidence="1">
    <location>
        <begin position="1"/>
        <end position="56"/>
    </location>
</feature>
<keyword evidence="2" id="KW-0812">Transmembrane</keyword>
<feature type="compositionally biased region" description="Polar residues" evidence="1">
    <location>
        <begin position="797"/>
        <end position="808"/>
    </location>
</feature>
<dbReference type="EMBL" id="CP111017">
    <property type="protein sequence ID" value="WAR09284.1"/>
    <property type="molecule type" value="Genomic_DNA"/>
</dbReference>
<organism evidence="3 4">
    <name type="scientific">Mya arenaria</name>
    <name type="common">Soft-shell clam</name>
    <dbReference type="NCBI Taxonomy" id="6604"/>
    <lineage>
        <taxon>Eukaryota</taxon>
        <taxon>Metazoa</taxon>
        <taxon>Spiralia</taxon>
        <taxon>Lophotrochozoa</taxon>
        <taxon>Mollusca</taxon>
        <taxon>Bivalvia</taxon>
        <taxon>Autobranchia</taxon>
        <taxon>Heteroconchia</taxon>
        <taxon>Euheterodonta</taxon>
        <taxon>Imparidentia</taxon>
        <taxon>Neoheterodontei</taxon>
        <taxon>Myida</taxon>
        <taxon>Myoidea</taxon>
        <taxon>Myidae</taxon>
        <taxon>Mya</taxon>
    </lineage>
</organism>
<feature type="region of interest" description="Disordered" evidence="1">
    <location>
        <begin position="207"/>
        <end position="237"/>
    </location>
</feature>
<feature type="transmembrane region" description="Helical" evidence="2">
    <location>
        <begin position="862"/>
        <end position="883"/>
    </location>
</feature>
<proteinExistence type="predicted"/>
<feature type="non-terminal residue" evidence="3">
    <location>
        <position position="1"/>
    </location>
</feature>
<dbReference type="Proteomes" id="UP001164746">
    <property type="component" value="Chromosome 6"/>
</dbReference>
<gene>
    <name evidence="3" type="ORF">MAR_019242</name>
</gene>
<feature type="compositionally biased region" description="Acidic residues" evidence="1">
    <location>
        <begin position="303"/>
        <end position="321"/>
    </location>
</feature>
<feature type="region of interest" description="Disordered" evidence="1">
    <location>
        <begin position="537"/>
        <end position="601"/>
    </location>
</feature>
<evidence type="ECO:0000256" key="2">
    <source>
        <dbReference type="SAM" id="Phobius"/>
    </source>
</evidence>
<dbReference type="SUPFAM" id="SSF56854">
    <property type="entry name" value="Bcl-2 inhibitors of programmed cell death"/>
    <property type="match status" value="1"/>
</dbReference>
<feature type="region of interest" description="Disordered" evidence="1">
    <location>
        <begin position="284"/>
        <end position="348"/>
    </location>
</feature>
<evidence type="ECO:0000313" key="4">
    <source>
        <dbReference type="Proteomes" id="UP001164746"/>
    </source>
</evidence>
<sequence length="888" mass="98176">NMKHQDDIMSPESGDKSKMKSISEPGLTLTSPQKIEEGSEPGLTLTSPQKIEEGNPGYKCEKLHQIGLSKSMDFVSETKFVMLNFMGMVPPEMYKGHISTSPDIDIEEDDNDALHHSAVFSKSHPTLTKSKSLSACPGKRRPYLKKLGRLKSLQRKLDSPASEDNLGYKYHKYQHNIPTFDSIDSIVSPQDLDITMFSKHGIVLQSGLRAQRSTRSTPVSPQKTPLSLQRQNSDVSSLEDFSYASDADDEYDGSNASSIMSSRSFSYRDGFLDLRKSLHTLPTVEDESFEGTQGSVVERTEQDADDHIEDDNIDYDEDDGIEDKADNLEPTQTDQTADAQQMGSGVADRSKLRLNIPCEPVMLDDILLSLQTGLNSEMEELESEFDEALASSSRELSSATGGRLTPITPQSEAALMLARIGDEVRVALLMVFGQRLVWDVLQTGQRQVGGIIDNCSQLVADLAADFIVKQGGWNSVMNFDPSQSSSDNQSSADADLEVSEYFRRHRDTVVNRGHESHGSQHIDLHIQAGLHRGNVLLKNNNDKDYENGLASTTSKDPDSISQGKDGDANTVQPTDNDGNERRKSDTPVENDETSGIFSVTDSVDAMKLTDRTDDENNAANNDILLNPVDLRNDSKNDGLREKRSRYASSVGFDFTDTGNDRGEMEQNTENDEDTSMAFLQPADVESGFDDDDDVIFGDQNIENADQLVKDGDQQITNGDQYIKNGNHFEQENHSSELVHDLSDGSQYRAVCVPVDSSQNGDGDRIDVKKVPTYDKTNVNVTQTTPVPCAIKERVGDSESSQNDNNNRYVHSDRNNDDETEIWDNAFEPDENQSKNNNSEEVPLQRGFIQGGDTHNDGHDETYLWLGYGALALTLVAVAVGFGIRKLAL</sequence>
<dbReference type="InterPro" id="IPR036834">
    <property type="entry name" value="Bcl-2-like_sf"/>
</dbReference>
<name>A0ABY7EJG2_MYAAR</name>
<dbReference type="PANTHER" id="PTHR15758">
    <property type="entry name" value="BCL-2-LIKE PROTEIN 13"/>
    <property type="match status" value="1"/>
</dbReference>
<feature type="compositionally biased region" description="Polar residues" evidence="1">
    <location>
        <begin position="211"/>
        <end position="236"/>
    </location>
</feature>
<keyword evidence="2" id="KW-0472">Membrane</keyword>